<organism evidence="2 3">
    <name type="scientific">Sorangium cellulosum (strain So ce56)</name>
    <name type="common">Polyangium cellulosum (strain So ce56)</name>
    <dbReference type="NCBI Taxonomy" id="448385"/>
    <lineage>
        <taxon>Bacteria</taxon>
        <taxon>Pseudomonadati</taxon>
        <taxon>Myxococcota</taxon>
        <taxon>Polyangia</taxon>
        <taxon>Polyangiales</taxon>
        <taxon>Polyangiaceae</taxon>
        <taxon>Sorangium</taxon>
    </lineage>
</organism>
<proteinExistence type="predicted"/>
<feature type="transmembrane region" description="Helical" evidence="1">
    <location>
        <begin position="132"/>
        <end position="152"/>
    </location>
</feature>
<keyword evidence="1" id="KW-1133">Transmembrane helix</keyword>
<name>A9FQK2_SORC5</name>
<feature type="transmembrane region" description="Helical" evidence="1">
    <location>
        <begin position="292"/>
        <end position="311"/>
    </location>
</feature>
<evidence type="ECO:0000256" key="1">
    <source>
        <dbReference type="SAM" id="Phobius"/>
    </source>
</evidence>
<protein>
    <recommendedName>
        <fullName evidence="4">YfhO family protein</fullName>
    </recommendedName>
</protein>
<dbReference type="eggNOG" id="COG1287">
    <property type="taxonomic scope" value="Bacteria"/>
</dbReference>
<keyword evidence="1" id="KW-0472">Membrane</keyword>
<accession>A9FQK2</accession>
<reference evidence="2 3" key="1">
    <citation type="journal article" date="2007" name="Nat. Biotechnol.">
        <title>Complete genome sequence of the myxobacterium Sorangium cellulosum.</title>
        <authorList>
            <person name="Schneiker S."/>
            <person name="Perlova O."/>
            <person name="Kaiser O."/>
            <person name="Gerth K."/>
            <person name="Alici A."/>
            <person name="Altmeyer M.O."/>
            <person name="Bartels D."/>
            <person name="Bekel T."/>
            <person name="Beyer S."/>
            <person name="Bode E."/>
            <person name="Bode H.B."/>
            <person name="Bolten C.J."/>
            <person name="Choudhuri J.V."/>
            <person name="Doss S."/>
            <person name="Elnakady Y.A."/>
            <person name="Frank B."/>
            <person name="Gaigalat L."/>
            <person name="Goesmann A."/>
            <person name="Groeger C."/>
            <person name="Gross F."/>
            <person name="Jelsbak L."/>
            <person name="Jelsbak L."/>
            <person name="Kalinowski J."/>
            <person name="Kegler C."/>
            <person name="Knauber T."/>
            <person name="Konietzny S."/>
            <person name="Kopp M."/>
            <person name="Krause L."/>
            <person name="Krug D."/>
            <person name="Linke B."/>
            <person name="Mahmud T."/>
            <person name="Martinez-Arias R."/>
            <person name="McHardy A.C."/>
            <person name="Merai M."/>
            <person name="Meyer F."/>
            <person name="Mormann S."/>
            <person name="Munoz-Dorado J."/>
            <person name="Perez J."/>
            <person name="Pradella S."/>
            <person name="Rachid S."/>
            <person name="Raddatz G."/>
            <person name="Rosenau F."/>
            <person name="Rueckert C."/>
            <person name="Sasse F."/>
            <person name="Scharfe M."/>
            <person name="Schuster S.C."/>
            <person name="Suen G."/>
            <person name="Treuner-Lange A."/>
            <person name="Velicer G.J."/>
            <person name="Vorholter F.-J."/>
            <person name="Weissman K.J."/>
            <person name="Welch R.D."/>
            <person name="Wenzel S.C."/>
            <person name="Whitworth D.E."/>
            <person name="Wilhelm S."/>
            <person name="Wittmann C."/>
            <person name="Bloecker H."/>
            <person name="Puehler A."/>
            <person name="Mueller R."/>
        </authorList>
    </citation>
    <scope>NUCLEOTIDE SEQUENCE [LARGE SCALE GENOMIC DNA]</scope>
    <source>
        <strain evidence="3">So ce56</strain>
    </source>
</reference>
<dbReference type="BioCyc" id="SCEL448385:SCE_RS10285-MONOMER"/>
<feature type="transmembrane region" description="Helical" evidence="1">
    <location>
        <begin position="93"/>
        <end position="111"/>
    </location>
</feature>
<dbReference type="EMBL" id="AM746676">
    <property type="protein sequence ID" value="CAN92165.1"/>
    <property type="molecule type" value="Genomic_DNA"/>
</dbReference>
<sequence>MRRPPRIRLLLWHASAAIPVLGAAAAFYGPALARTGGVWPAPLDDVYIHFGFARAAALGHPFSWIPGNGYSSGGTSLAYPLALAPGYLLGFRGAWLGLFAALLACAALLDLCRSLRRLLEPRGGPGAASSRWVAWAAPLFIVAVPLLDWSWFSGMEVALLGAVMGRALVAVRRAELAPPAQRPAEQLRAGLLAALLVATRPEAVALAAPLAVAVAHAAGSLGAAASLARASLPTALLLAAQAAANRALTGEWSAAGAVRKLILSNPYPAPLEKALEVIKNLAALRVQALESALGGSSYAFLLPLLGAIAALDRRTRRLAVPLLIGAYGSLLLVALNATARYQNLRYAAPALAMLLVAAALGTEALARRGRLAAGVAAALALAALAAPSAWFARQIDHFARSSANIAGQQVEVARRLAARARQHRAPRRVLLGDAGAIPYLSGIPAIDGLGLGGYRGMPFARASVHGIPAVVELIERLDAAERPDVFALYPSWWGGLADVFGRRVDAVKIEDNVMCAADEKVIYEADWSALAPPGERRDGAIDEVDIADLVDERAHGYAFPSPRGGWVVGAVLRDGSDGGGAPRFDAGRIIPEGREQSFAIGAASGAAPIGAAAASARGPAVLALRTDGGGPIAIGVAVERAADEARAVERAADEARVEVPERPLDRWSEIRVPLRDVAPGDLVRIRALRGTFRSFHVWLLRP</sequence>
<feature type="transmembrane region" description="Helical" evidence="1">
    <location>
        <begin position="318"/>
        <end position="338"/>
    </location>
</feature>
<keyword evidence="1" id="KW-0812">Transmembrane</keyword>
<dbReference type="KEGG" id="scl:sce2006"/>
<evidence type="ECO:0000313" key="3">
    <source>
        <dbReference type="Proteomes" id="UP000002139"/>
    </source>
</evidence>
<feature type="transmembrane region" description="Helical" evidence="1">
    <location>
        <begin position="344"/>
        <end position="364"/>
    </location>
</feature>
<evidence type="ECO:0008006" key="4">
    <source>
        <dbReference type="Google" id="ProtNLM"/>
    </source>
</evidence>
<dbReference type="HOGENOM" id="CLU_375015_0_0_7"/>
<keyword evidence="3" id="KW-1185">Reference proteome</keyword>
<feature type="transmembrane region" description="Helical" evidence="1">
    <location>
        <begin position="371"/>
        <end position="392"/>
    </location>
</feature>
<gene>
    <name evidence="2" type="ordered locus">sce2006</name>
</gene>
<dbReference type="AlphaFoldDB" id="A9FQK2"/>
<dbReference type="STRING" id="448385.sce2006"/>
<dbReference type="RefSeq" id="WP_012234641.1">
    <property type="nucleotide sequence ID" value="NC_010162.1"/>
</dbReference>
<evidence type="ECO:0000313" key="2">
    <source>
        <dbReference type="EMBL" id="CAN92165.1"/>
    </source>
</evidence>
<dbReference type="OrthoDB" id="5481871at2"/>
<dbReference type="Proteomes" id="UP000002139">
    <property type="component" value="Chromosome"/>
</dbReference>